<sequence length="219" mass="26069">MSEIFKFLKKLQKNNNREWFTEHKDEFEVAKTEANVIFESVYQELSKSDELEQLKIYRIYRDVRFSLDKTPYKNHFSAQTGRKKPYKRGGYYIHFEPNNCFIAAGFWGPERDDLLRIRKDIDVSDELVKILQSKELKKEFGKLVGDEVKTAPKGFNKEHERIDLLRKKQYIFVKNFTENDILEKDFPKKVVKAFTSLNSFFDYMSEVLTTDENGEPIAY</sequence>
<dbReference type="EMBL" id="BMFL01000003">
    <property type="protein sequence ID" value="GGE90838.1"/>
    <property type="molecule type" value="Genomic_DNA"/>
</dbReference>
<dbReference type="PANTHER" id="PTHR36452:SF1">
    <property type="entry name" value="DUF2461 DOMAIN-CONTAINING PROTEIN"/>
    <property type="match status" value="1"/>
</dbReference>
<dbReference type="PANTHER" id="PTHR36452">
    <property type="entry name" value="CHROMOSOME 12, WHOLE GENOME SHOTGUN SEQUENCE"/>
    <property type="match status" value="1"/>
</dbReference>
<reference evidence="1" key="1">
    <citation type="journal article" date="2014" name="Int. J. Syst. Evol. Microbiol.">
        <title>Complete genome of a new Firmicutes species belonging to the dominant human colonic microbiota ('Ruminococcus bicirculans') reveals two chromosomes and a selective capacity to utilize plant glucans.</title>
        <authorList>
            <consortium name="NISC Comparative Sequencing Program"/>
            <person name="Wegmann U."/>
            <person name="Louis P."/>
            <person name="Goesmann A."/>
            <person name="Henrissat B."/>
            <person name="Duncan S.H."/>
            <person name="Flint H.J."/>
        </authorList>
    </citation>
    <scope>NUCLEOTIDE SEQUENCE</scope>
    <source>
        <strain evidence="1">CGMCC 1.12707</strain>
    </source>
</reference>
<dbReference type="RefSeq" id="WP_072933166.1">
    <property type="nucleotide sequence ID" value="NZ_BMFL01000003.1"/>
</dbReference>
<dbReference type="InterPro" id="IPR015996">
    <property type="entry name" value="UCP028451"/>
</dbReference>
<reference evidence="2" key="2">
    <citation type="submission" date="2016-11" db="EMBL/GenBank/DDBJ databases">
        <authorList>
            <person name="Jaros S."/>
            <person name="Januszkiewicz K."/>
            <person name="Wedrychowicz H."/>
        </authorList>
    </citation>
    <scope>NUCLEOTIDE SEQUENCE [LARGE SCALE GENOMIC DNA]</scope>
    <source>
        <strain evidence="2">DSM 27989</strain>
    </source>
</reference>
<dbReference type="STRING" id="1434701.SAMN05443634_109101"/>
<dbReference type="NCBIfam" id="TIGR02453">
    <property type="entry name" value="TIGR02453 family protein"/>
    <property type="match status" value="1"/>
</dbReference>
<gene>
    <name evidence="1" type="ORF">GCM10010984_05710</name>
    <name evidence="2" type="ORF">SAMN05443634_109101</name>
</gene>
<dbReference type="PIRSF" id="PIRSF028451">
    <property type="entry name" value="UCP028451"/>
    <property type="match status" value="1"/>
</dbReference>
<dbReference type="AlphaFoldDB" id="A0A1M7ANA6"/>
<reference evidence="3" key="3">
    <citation type="submission" date="2016-11" db="EMBL/GenBank/DDBJ databases">
        <authorList>
            <person name="Varghese N."/>
            <person name="Submissions S."/>
        </authorList>
    </citation>
    <scope>NUCLEOTIDE SEQUENCE [LARGE SCALE GENOMIC DNA]</scope>
    <source>
        <strain evidence="3">DSM 27989</strain>
    </source>
</reference>
<evidence type="ECO:0000313" key="2">
    <source>
        <dbReference type="EMBL" id="SHL44221.1"/>
    </source>
</evidence>
<reference evidence="4" key="4">
    <citation type="journal article" date="2019" name="Int. J. Syst. Evol. Microbiol.">
        <title>The Global Catalogue of Microorganisms (GCM) 10K type strain sequencing project: providing services to taxonomists for standard genome sequencing and annotation.</title>
        <authorList>
            <consortium name="The Broad Institute Genomics Platform"/>
            <consortium name="The Broad Institute Genome Sequencing Center for Infectious Disease"/>
            <person name="Wu L."/>
            <person name="Ma J."/>
        </authorList>
    </citation>
    <scope>NUCLEOTIDE SEQUENCE [LARGE SCALE GENOMIC DNA]</scope>
    <source>
        <strain evidence="4">CGMCC 1.12707</strain>
    </source>
</reference>
<dbReference type="OrthoDB" id="9794241at2"/>
<evidence type="ECO:0000313" key="1">
    <source>
        <dbReference type="EMBL" id="GGE90838.1"/>
    </source>
</evidence>
<dbReference type="InterPro" id="IPR012808">
    <property type="entry name" value="CHP02453"/>
</dbReference>
<dbReference type="EMBL" id="FRBH01000009">
    <property type="protein sequence ID" value="SHL44221.1"/>
    <property type="molecule type" value="Genomic_DNA"/>
</dbReference>
<accession>A0A1M7ANA6</accession>
<evidence type="ECO:0000313" key="3">
    <source>
        <dbReference type="Proteomes" id="UP000184120"/>
    </source>
</evidence>
<protein>
    <submittedName>
        <fullName evidence="2">TIGR02453 family protein</fullName>
    </submittedName>
</protein>
<keyword evidence="4" id="KW-1185">Reference proteome</keyword>
<dbReference type="Pfam" id="PF09365">
    <property type="entry name" value="DUF2461"/>
    <property type="match status" value="1"/>
</dbReference>
<proteinExistence type="predicted"/>
<dbReference type="Proteomes" id="UP000184120">
    <property type="component" value="Unassembled WGS sequence"/>
</dbReference>
<evidence type="ECO:0000313" key="4">
    <source>
        <dbReference type="Proteomes" id="UP000650994"/>
    </source>
</evidence>
<reference evidence="1" key="5">
    <citation type="submission" date="2024-05" db="EMBL/GenBank/DDBJ databases">
        <authorList>
            <person name="Sun Q."/>
            <person name="Zhou Y."/>
        </authorList>
    </citation>
    <scope>NUCLEOTIDE SEQUENCE</scope>
    <source>
        <strain evidence="1">CGMCC 1.12707</strain>
    </source>
</reference>
<name>A0A1M7ANA6_9FLAO</name>
<dbReference type="Proteomes" id="UP000650994">
    <property type="component" value="Unassembled WGS sequence"/>
</dbReference>
<organism evidence="2 3">
    <name type="scientific">Chishuiella changwenlii</name>
    <dbReference type="NCBI Taxonomy" id="1434701"/>
    <lineage>
        <taxon>Bacteria</taxon>
        <taxon>Pseudomonadati</taxon>
        <taxon>Bacteroidota</taxon>
        <taxon>Flavobacteriia</taxon>
        <taxon>Flavobacteriales</taxon>
        <taxon>Weeksellaceae</taxon>
        <taxon>Chishuiella</taxon>
    </lineage>
</organism>